<dbReference type="GO" id="GO:0030145">
    <property type="term" value="F:manganese ion binding"/>
    <property type="evidence" value="ECO:0007669"/>
    <property type="project" value="TreeGrafter"/>
</dbReference>
<comment type="pathway">
    <text evidence="3 9">Carbohydrate metabolism; pentose and glucuronate interconversion.</text>
</comment>
<evidence type="ECO:0000313" key="12">
    <source>
        <dbReference type="Proteomes" id="UP000199139"/>
    </source>
</evidence>
<evidence type="ECO:0000256" key="9">
    <source>
        <dbReference type="HAMAP-Rule" id="MF_00106"/>
    </source>
</evidence>
<dbReference type="GO" id="GO:0008198">
    <property type="term" value="F:ferrous iron binding"/>
    <property type="evidence" value="ECO:0007669"/>
    <property type="project" value="TreeGrafter"/>
</dbReference>
<evidence type="ECO:0000256" key="7">
    <source>
        <dbReference type="ARBA" id="ARBA00023211"/>
    </source>
</evidence>
<dbReference type="EMBL" id="BJWJ01000014">
    <property type="protein sequence ID" value="GEM04584.1"/>
    <property type="molecule type" value="Genomic_DNA"/>
</dbReference>
<organism evidence="11 12">
    <name type="scientific">Halolactibacillus miurensis</name>
    <dbReference type="NCBI Taxonomy" id="306541"/>
    <lineage>
        <taxon>Bacteria</taxon>
        <taxon>Bacillati</taxon>
        <taxon>Bacillota</taxon>
        <taxon>Bacilli</taxon>
        <taxon>Bacillales</taxon>
        <taxon>Bacillaceae</taxon>
        <taxon>Halolactibacillus</taxon>
    </lineage>
</organism>
<evidence type="ECO:0000256" key="6">
    <source>
        <dbReference type="ARBA" id="ARBA00023004"/>
    </source>
</evidence>
<dbReference type="AlphaFoldDB" id="A0A1I6TC95"/>
<reference evidence="10 13" key="2">
    <citation type="submission" date="2019-07" db="EMBL/GenBank/DDBJ databases">
        <title>Whole genome shotgun sequence of Halolactibacillus miurensis NBRC 100873.</title>
        <authorList>
            <person name="Hosoyama A."/>
            <person name="Uohara A."/>
            <person name="Ohji S."/>
            <person name="Ichikawa N."/>
        </authorList>
    </citation>
    <scope>NUCLEOTIDE SEQUENCE [LARGE SCALE GENOMIC DNA]</scope>
    <source>
        <strain evidence="10 13">NBRC 100873</strain>
    </source>
</reference>
<dbReference type="PANTHER" id="PTHR30387:SF2">
    <property type="entry name" value="MANNONATE DEHYDRATASE"/>
    <property type="match status" value="1"/>
</dbReference>
<reference evidence="11 12" key="1">
    <citation type="submission" date="2016-10" db="EMBL/GenBank/DDBJ databases">
        <authorList>
            <person name="de Groot N.N."/>
        </authorList>
    </citation>
    <scope>NUCLEOTIDE SEQUENCE [LARGE SCALE GENOMIC DNA]</scope>
    <source>
        <strain evidence="11 12">DSM 17074</strain>
    </source>
</reference>
<dbReference type="Gene3D" id="3.20.20.150">
    <property type="entry name" value="Divalent-metal-dependent TIM barrel enzymes"/>
    <property type="match status" value="1"/>
</dbReference>
<dbReference type="EMBL" id="FPAI01000014">
    <property type="protein sequence ID" value="SFS86831.1"/>
    <property type="molecule type" value="Genomic_DNA"/>
</dbReference>
<dbReference type="InterPro" id="IPR036237">
    <property type="entry name" value="Xyl_isomerase-like_sf"/>
</dbReference>
<gene>
    <name evidence="9 10" type="primary">uxuA</name>
    <name evidence="10" type="ORF">HMI01_15720</name>
    <name evidence="11" type="ORF">SAMN05421668_11413</name>
</gene>
<dbReference type="RefSeq" id="WP_089854516.1">
    <property type="nucleotide sequence ID" value="NZ_BJWJ01000014.1"/>
</dbReference>
<keyword evidence="6 9" id="KW-0408">Iron</keyword>
<dbReference type="PIRSF" id="PIRSF016049">
    <property type="entry name" value="Man_dehyd"/>
    <property type="match status" value="1"/>
</dbReference>
<keyword evidence="8 9" id="KW-0456">Lyase</keyword>
<comment type="catalytic activity">
    <reaction evidence="1 9">
        <text>D-mannonate = 2-dehydro-3-deoxy-D-gluconate + H2O</text>
        <dbReference type="Rhea" id="RHEA:20097"/>
        <dbReference type="ChEBI" id="CHEBI:15377"/>
        <dbReference type="ChEBI" id="CHEBI:17767"/>
        <dbReference type="ChEBI" id="CHEBI:57990"/>
        <dbReference type="EC" id="4.2.1.8"/>
    </reaction>
</comment>
<dbReference type="UniPathway" id="UPA00246"/>
<evidence type="ECO:0000256" key="8">
    <source>
        <dbReference type="ARBA" id="ARBA00023239"/>
    </source>
</evidence>
<evidence type="ECO:0000256" key="1">
    <source>
        <dbReference type="ARBA" id="ARBA00001794"/>
    </source>
</evidence>
<evidence type="ECO:0000256" key="5">
    <source>
        <dbReference type="ARBA" id="ARBA00012927"/>
    </source>
</evidence>
<dbReference type="SUPFAM" id="SSF51658">
    <property type="entry name" value="Xylose isomerase-like"/>
    <property type="match status" value="1"/>
</dbReference>
<dbReference type="OrthoDB" id="9780250at2"/>
<dbReference type="PANTHER" id="PTHR30387">
    <property type="entry name" value="MANNONATE DEHYDRATASE"/>
    <property type="match status" value="1"/>
</dbReference>
<keyword evidence="7 9" id="KW-0464">Manganese</keyword>
<dbReference type="Pfam" id="PF03786">
    <property type="entry name" value="UxuA"/>
    <property type="match status" value="1"/>
</dbReference>
<accession>A0A1I6TC95</accession>
<keyword evidence="13" id="KW-1185">Reference proteome</keyword>
<name>A0A1I6TC95_9BACI</name>
<dbReference type="HAMAP" id="MF_00106">
    <property type="entry name" value="UxuA"/>
    <property type="match status" value="1"/>
</dbReference>
<sequence length="357" mass="40759">MKMTLRWFYTADTIPLEYMKQVPGISGVVGALYDVPVGDVWEKEKIEPMMEKAKRAGLPIEVIESVNIHEDIKLGLPTRDGYIDNYKQTIKNLADFGVKVICYNFMPIFDWTRSSLAYPLEDGSTVLSYERTVIDGVTPDDMIKRMKDASGSYQMPGWEAERLADIEQLFKAYKTVTETDLFHHLVYFLEAIMPTLKETGIKMAIHPDDPPWPVFGLPRILKNKQDINRLLEALPEKENGVTFCTGSLGARRDKDLLDIAEYCLKQDRIPFVHIRNITHTGEGDFHEVSHYDKSGSVDVVGLIKLLHKYQYDGYVRPDHGRMIWGEEARPGYGLYDRALGAMYMTGIWDSLEEGTTC</sequence>
<evidence type="ECO:0000313" key="11">
    <source>
        <dbReference type="EMBL" id="SFS86831.1"/>
    </source>
</evidence>
<comment type="similarity">
    <text evidence="4 9">Belongs to the mannonate dehydratase family.</text>
</comment>
<proteinExistence type="inferred from homology"/>
<dbReference type="NCBIfam" id="TIGR00695">
    <property type="entry name" value="uxuA"/>
    <property type="match status" value="1"/>
</dbReference>
<dbReference type="NCBIfam" id="NF003027">
    <property type="entry name" value="PRK03906.1"/>
    <property type="match status" value="2"/>
</dbReference>
<dbReference type="GO" id="GO:0008927">
    <property type="term" value="F:mannonate dehydratase activity"/>
    <property type="evidence" value="ECO:0007669"/>
    <property type="project" value="UniProtKB-UniRule"/>
</dbReference>
<protein>
    <recommendedName>
        <fullName evidence="5 9">Mannonate dehydratase</fullName>
        <ecNumber evidence="5 9">4.2.1.8</ecNumber>
    </recommendedName>
    <alternativeName>
        <fullName evidence="9">D-mannonate hydro-lyase</fullName>
    </alternativeName>
</protein>
<evidence type="ECO:0000256" key="3">
    <source>
        <dbReference type="ARBA" id="ARBA00004892"/>
    </source>
</evidence>
<evidence type="ECO:0000256" key="4">
    <source>
        <dbReference type="ARBA" id="ARBA00007389"/>
    </source>
</evidence>
<comment type="function">
    <text evidence="2 9">Catalyzes the dehydration of D-mannonate.</text>
</comment>
<dbReference type="EC" id="4.2.1.8" evidence="5 9"/>
<dbReference type="Proteomes" id="UP000321773">
    <property type="component" value="Unassembled WGS sequence"/>
</dbReference>
<dbReference type="InterPro" id="IPR004628">
    <property type="entry name" value="Man_deHydtase"/>
</dbReference>
<evidence type="ECO:0000256" key="2">
    <source>
        <dbReference type="ARBA" id="ARBA00002713"/>
    </source>
</evidence>
<dbReference type="Proteomes" id="UP000199139">
    <property type="component" value="Unassembled WGS sequence"/>
</dbReference>
<evidence type="ECO:0000313" key="13">
    <source>
        <dbReference type="Proteomes" id="UP000321773"/>
    </source>
</evidence>
<dbReference type="GO" id="GO:0042840">
    <property type="term" value="P:D-glucuronate catabolic process"/>
    <property type="evidence" value="ECO:0007669"/>
    <property type="project" value="TreeGrafter"/>
</dbReference>
<dbReference type="STRING" id="306541.SAMN05421668_11413"/>
<evidence type="ECO:0000313" key="10">
    <source>
        <dbReference type="EMBL" id="GEM04584.1"/>
    </source>
</evidence>
<comment type="cofactor">
    <cofactor evidence="9">
        <name>Fe(2+)</name>
        <dbReference type="ChEBI" id="CHEBI:29033"/>
    </cofactor>
    <cofactor evidence="9">
        <name>Mn(2+)</name>
        <dbReference type="ChEBI" id="CHEBI:29035"/>
    </cofactor>
</comment>